<dbReference type="Pfam" id="PF09837">
    <property type="entry name" value="DUF2064"/>
    <property type="match status" value="1"/>
</dbReference>
<name>A0A2T1K3I7_9GAMM</name>
<sequence length="214" mass="23120">MTSTRIIIMAKEPRPGQVKTRLIPALGAEAAAELAHRLLRYTLEQAIAADIGPVELCVSPSAADAYWQPWLQRGVARISSQVSGDLGARMAAAISRALNAGTPAMLIGTDCPDLTAHKLQQMAALLQTHDSCLCPVADGGYSLLGLQRFDSSLFENIPWSTSQVAALTRQRLKTLDWSWAESDTLKDIDEPDDLNGLAMSYPQLTDRLLPTPAP</sequence>
<dbReference type="Proteomes" id="UP000239866">
    <property type="component" value="Unassembled WGS sequence"/>
</dbReference>
<dbReference type="InterPro" id="IPR018641">
    <property type="entry name" value="Trfase_1_rSAM/seldom-assoc"/>
</dbReference>
<dbReference type="AlphaFoldDB" id="A0A2T1K3I7"/>
<accession>A0A2T1K3I7</accession>
<dbReference type="EMBL" id="PXNP01000110">
    <property type="protein sequence ID" value="PSF04691.1"/>
    <property type="molecule type" value="Genomic_DNA"/>
</dbReference>
<gene>
    <name evidence="1" type="ORF">C7H09_19050</name>
</gene>
<dbReference type="PANTHER" id="PTHR36529">
    <property type="entry name" value="SLL1095 PROTEIN"/>
    <property type="match status" value="1"/>
</dbReference>
<evidence type="ECO:0000313" key="1">
    <source>
        <dbReference type="EMBL" id="PSF04691.1"/>
    </source>
</evidence>
<keyword evidence="1" id="KW-0808">Transferase</keyword>
<dbReference type="OrthoDB" id="9798250at2"/>
<dbReference type="GO" id="GO:0016740">
    <property type="term" value="F:transferase activity"/>
    <property type="evidence" value="ECO:0007669"/>
    <property type="project" value="UniProtKB-KW"/>
</dbReference>
<reference evidence="1 2" key="1">
    <citation type="submission" date="2018-03" db="EMBL/GenBank/DDBJ databases">
        <title>Marinobacter brunus sp. nov., a marine bacterium of Gamma-proteobacteria isolated from the surface seawater of the South China Sea.</title>
        <authorList>
            <person name="Cheng H."/>
            <person name="Wu Y.-H."/>
            <person name="Xamxidin M."/>
            <person name="Xu X.-W."/>
        </authorList>
    </citation>
    <scope>NUCLEOTIDE SEQUENCE [LARGE SCALE GENOMIC DNA]</scope>
    <source>
        <strain evidence="1 2">NH169-3</strain>
    </source>
</reference>
<keyword evidence="2" id="KW-1185">Reference proteome</keyword>
<protein>
    <submittedName>
        <fullName evidence="1">Glycosyltransferase</fullName>
    </submittedName>
</protein>
<dbReference type="PANTHER" id="PTHR36529:SF1">
    <property type="entry name" value="GLYCOSYLTRANSFERASE"/>
    <property type="match status" value="1"/>
</dbReference>
<comment type="caution">
    <text evidence="1">The sequence shown here is derived from an EMBL/GenBank/DDBJ whole genome shotgun (WGS) entry which is preliminary data.</text>
</comment>
<dbReference type="SUPFAM" id="SSF53448">
    <property type="entry name" value="Nucleotide-diphospho-sugar transferases"/>
    <property type="match status" value="1"/>
</dbReference>
<dbReference type="InterPro" id="IPR029044">
    <property type="entry name" value="Nucleotide-diphossugar_trans"/>
</dbReference>
<dbReference type="Gene3D" id="3.90.550.10">
    <property type="entry name" value="Spore Coat Polysaccharide Biosynthesis Protein SpsA, Chain A"/>
    <property type="match status" value="1"/>
</dbReference>
<organism evidence="1 2">
    <name type="scientific">Marinobacter fuscus</name>
    <dbReference type="NCBI Taxonomy" id="2109942"/>
    <lineage>
        <taxon>Bacteria</taxon>
        <taxon>Pseudomonadati</taxon>
        <taxon>Pseudomonadota</taxon>
        <taxon>Gammaproteobacteria</taxon>
        <taxon>Pseudomonadales</taxon>
        <taxon>Marinobacteraceae</taxon>
        <taxon>Marinobacter</taxon>
    </lineage>
</organism>
<dbReference type="NCBIfam" id="TIGR04282">
    <property type="entry name" value="glyco_like_cofC"/>
    <property type="match status" value="1"/>
</dbReference>
<evidence type="ECO:0000313" key="2">
    <source>
        <dbReference type="Proteomes" id="UP000239866"/>
    </source>
</evidence>
<dbReference type="RefSeq" id="WP_106765631.1">
    <property type="nucleotide sequence ID" value="NZ_PXNP01000110.1"/>
</dbReference>
<proteinExistence type="predicted"/>